<evidence type="ECO:0000259" key="11">
    <source>
        <dbReference type="Pfam" id="PF01583"/>
    </source>
</evidence>
<organism evidence="12 13">
    <name type="scientific">Conexibacter arvalis</name>
    <dbReference type="NCBI Taxonomy" id="912552"/>
    <lineage>
        <taxon>Bacteria</taxon>
        <taxon>Bacillati</taxon>
        <taxon>Actinomycetota</taxon>
        <taxon>Thermoleophilia</taxon>
        <taxon>Solirubrobacterales</taxon>
        <taxon>Conexibacteraceae</taxon>
        <taxon>Conexibacter</taxon>
    </lineage>
</organism>
<evidence type="ECO:0000256" key="7">
    <source>
        <dbReference type="ARBA" id="ARBA00022741"/>
    </source>
</evidence>
<dbReference type="NCBIfam" id="TIGR00455">
    <property type="entry name" value="apsK"/>
    <property type="match status" value="1"/>
</dbReference>
<proteinExistence type="inferred from homology"/>
<keyword evidence="6 10" id="KW-0808">Transferase</keyword>
<feature type="domain" description="APS kinase" evidence="11">
    <location>
        <begin position="42"/>
        <end position="192"/>
    </location>
</feature>
<keyword evidence="7 10" id="KW-0547">Nucleotide-binding</keyword>
<evidence type="ECO:0000256" key="5">
    <source>
        <dbReference type="ARBA" id="ARBA00012121"/>
    </source>
</evidence>
<dbReference type="SUPFAM" id="SSF52540">
    <property type="entry name" value="P-loop containing nucleoside triphosphate hydrolases"/>
    <property type="match status" value="1"/>
</dbReference>
<keyword evidence="9 10" id="KW-0067">ATP-binding</keyword>
<dbReference type="Proteomes" id="UP000585272">
    <property type="component" value="Unassembled WGS sequence"/>
</dbReference>
<dbReference type="RefSeq" id="WP_246345145.1">
    <property type="nucleotide sequence ID" value="NZ_JACHNU010000003.1"/>
</dbReference>
<comment type="catalytic activity">
    <reaction evidence="1 10">
        <text>adenosine 5'-phosphosulfate + ATP = 3'-phosphoadenylyl sulfate + ADP + H(+)</text>
        <dbReference type="Rhea" id="RHEA:24152"/>
        <dbReference type="ChEBI" id="CHEBI:15378"/>
        <dbReference type="ChEBI" id="CHEBI:30616"/>
        <dbReference type="ChEBI" id="CHEBI:58243"/>
        <dbReference type="ChEBI" id="CHEBI:58339"/>
        <dbReference type="ChEBI" id="CHEBI:456216"/>
        <dbReference type="EC" id="2.7.1.25"/>
    </reaction>
</comment>
<dbReference type="Pfam" id="PF01583">
    <property type="entry name" value="APS_kinase"/>
    <property type="match status" value="1"/>
</dbReference>
<dbReference type="PANTHER" id="PTHR11055:SF1">
    <property type="entry name" value="PAPS SYNTHETASE, ISOFORM D"/>
    <property type="match status" value="1"/>
</dbReference>
<name>A0A840IDQ5_9ACTN</name>
<evidence type="ECO:0000256" key="10">
    <source>
        <dbReference type="RuleBase" id="RU004347"/>
    </source>
</evidence>
<dbReference type="InterPro" id="IPR059117">
    <property type="entry name" value="APS_kinase_dom"/>
</dbReference>
<comment type="pathway">
    <text evidence="3 10">Sulfur metabolism; hydrogen sulfide biosynthesis; sulfite from sulfate: step 2/3.</text>
</comment>
<accession>A0A840IDQ5</accession>
<keyword evidence="8 10" id="KW-0418">Kinase</keyword>
<comment type="function">
    <text evidence="2 10">Catalyzes the synthesis of activated sulfate.</text>
</comment>
<evidence type="ECO:0000256" key="1">
    <source>
        <dbReference type="ARBA" id="ARBA00001823"/>
    </source>
</evidence>
<comment type="caution">
    <text evidence="12">The sequence shown here is derived from an EMBL/GenBank/DDBJ whole genome shotgun (WGS) entry which is preliminary data.</text>
</comment>
<dbReference type="InterPro" id="IPR002891">
    <property type="entry name" value="APS"/>
</dbReference>
<evidence type="ECO:0000256" key="9">
    <source>
        <dbReference type="ARBA" id="ARBA00022840"/>
    </source>
</evidence>
<reference evidence="12 13" key="1">
    <citation type="submission" date="2020-08" db="EMBL/GenBank/DDBJ databases">
        <title>Genomic Encyclopedia of Archaeal and Bacterial Type Strains, Phase II (KMG-II): from individual species to whole genera.</title>
        <authorList>
            <person name="Goeker M."/>
        </authorList>
    </citation>
    <scope>NUCLEOTIDE SEQUENCE [LARGE SCALE GENOMIC DNA]</scope>
    <source>
        <strain evidence="12 13">DSM 23288</strain>
    </source>
</reference>
<dbReference type="GO" id="GO:0004020">
    <property type="term" value="F:adenylylsulfate kinase activity"/>
    <property type="evidence" value="ECO:0007669"/>
    <property type="project" value="UniProtKB-EC"/>
</dbReference>
<evidence type="ECO:0000256" key="3">
    <source>
        <dbReference type="ARBA" id="ARBA00004806"/>
    </source>
</evidence>
<evidence type="ECO:0000256" key="2">
    <source>
        <dbReference type="ARBA" id="ARBA00002632"/>
    </source>
</evidence>
<dbReference type="GO" id="GO:0000103">
    <property type="term" value="P:sulfate assimilation"/>
    <property type="evidence" value="ECO:0007669"/>
    <property type="project" value="InterPro"/>
</dbReference>
<evidence type="ECO:0000256" key="8">
    <source>
        <dbReference type="ARBA" id="ARBA00022777"/>
    </source>
</evidence>
<dbReference type="Gene3D" id="3.40.50.300">
    <property type="entry name" value="P-loop containing nucleotide triphosphate hydrolases"/>
    <property type="match status" value="1"/>
</dbReference>
<dbReference type="PANTHER" id="PTHR11055">
    <property type="entry name" value="BIFUNCTIONAL 3'-PHOSPHOADENOSINE 5'-PHOSPHOSULFATE SYNTHASE"/>
    <property type="match status" value="1"/>
</dbReference>
<evidence type="ECO:0000256" key="6">
    <source>
        <dbReference type="ARBA" id="ARBA00022679"/>
    </source>
</evidence>
<dbReference type="CDD" id="cd02027">
    <property type="entry name" value="APSK"/>
    <property type="match status" value="1"/>
</dbReference>
<dbReference type="GO" id="GO:0005524">
    <property type="term" value="F:ATP binding"/>
    <property type="evidence" value="ECO:0007669"/>
    <property type="project" value="UniProtKB-KW"/>
</dbReference>
<dbReference type="AlphaFoldDB" id="A0A840IDQ5"/>
<dbReference type="EMBL" id="JACHNU010000003">
    <property type="protein sequence ID" value="MBB4663097.1"/>
    <property type="molecule type" value="Genomic_DNA"/>
</dbReference>
<dbReference type="UniPathway" id="UPA00140">
    <property type="reaction ID" value="UER00205"/>
</dbReference>
<sequence length="219" mass="23273">MTNPIESRAGARAGAPMRSANVVWHEGSLTREERWSALGRGGATVWLTGLPAAGKSELAEALEASLLRAGRAAYRLDSTTMRQGVCSDLGYGAEDRRENNRRLAELAKLFADAGTIAIVAAVSPFADGRQAARDAHERDGLAFVEVFVNTPLADCVARDPYGTYRRAREQATPEAPGIDALYEPPAAADVEVTPDLTTEQAVDRVADALLARAGLALGR</sequence>
<protein>
    <recommendedName>
        <fullName evidence="5 10">Adenylyl-sulfate kinase</fullName>
        <ecNumber evidence="5 10">2.7.1.25</ecNumber>
    </recommendedName>
</protein>
<gene>
    <name evidence="12" type="ORF">BDZ31_002686</name>
</gene>
<keyword evidence="13" id="KW-1185">Reference proteome</keyword>
<evidence type="ECO:0000256" key="4">
    <source>
        <dbReference type="ARBA" id="ARBA00007008"/>
    </source>
</evidence>
<evidence type="ECO:0000313" key="13">
    <source>
        <dbReference type="Proteomes" id="UP000585272"/>
    </source>
</evidence>
<dbReference type="EC" id="2.7.1.25" evidence="5 10"/>
<dbReference type="GO" id="GO:0070814">
    <property type="term" value="P:hydrogen sulfide biosynthetic process"/>
    <property type="evidence" value="ECO:0007669"/>
    <property type="project" value="UniProtKB-UniPathway"/>
</dbReference>
<comment type="similarity">
    <text evidence="4 10">Belongs to the APS kinase family.</text>
</comment>
<evidence type="ECO:0000313" key="12">
    <source>
        <dbReference type="EMBL" id="MBB4663097.1"/>
    </source>
</evidence>
<dbReference type="InterPro" id="IPR027417">
    <property type="entry name" value="P-loop_NTPase"/>
</dbReference>
<dbReference type="NCBIfam" id="NF003013">
    <property type="entry name" value="PRK03846.1"/>
    <property type="match status" value="1"/>
</dbReference>